<feature type="region of interest" description="Disordered" evidence="1">
    <location>
        <begin position="76"/>
        <end position="107"/>
    </location>
</feature>
<feature type="region of interest" description="Disordered" evidence="1">
    <location>
        <begin position="159"/>
        <end position="189"/>
    </location>
</feature>
<evidence type="ECO:0000313" key="4">
    <source>
        <dbReference type="Proteomes" id="UP000327157"/>
    </source>
</evidence>
<feature type="compositionally biased region" description="Basic residues" evidence="1">
    <location>
        <begin position="83"/>
        <end position="105"/>
    </location>
</feature>
<evidence type="ECO:0000256" key="2">
    <source>
        <dbReference type="SAM" id="SignalP"/>
    </source>
</evidence>
<evidence type="ECO:0000313" key="3">
    <source>
        <dbReference type="EMBL" id="KAB2622302.1"/>
    </source>
</evidence>
<evidence type="ECO:0000256" key="1">
    <source>
        <dbReference type="SAM" id="MobiDB-lite"/>
    </source>
</evidence>
<reference evidence="3 4" key="1">
    <citation type="submission" date="2019-09" db="EMBL/GenBank/DDBJ databases">
        <authorList>
            <person name="Ou C."/>
        </authorList>
    </citation>
    <scope>NUCLEOTIDE SEQUENCE [LARGE SCALE GENOMIC DNA]</scope>
    <source>
        <strain evidence="3">S2</strain>
        <tissue evidence="3">Leaf</tissue>
    </source>
</reference>
<comment type="caution">
    <text evidence="3">The sequence shown here is derived from an EMBL/GenBank/DDBJ whole genome shotgun (WGS) entry which is preliminary data.</text>
</comment>
<feature type="compositionally biased region" description="Basic and acidic residues" evidence="1">
    <location>
        <begin position="163"/>
        <end position="174"/>
    </location>
</feature>
<dbReference type="OrthoDB" id="1932094at2759"/>
<dbReference type="AlphaFoldDB" id="A0A5N5H842"/>
<accession>A0A5N5H842</accession>
<dbReference type="Proteomes" id="UP000327157">
    <property type="component" value="Chromosome 4"/>
</dbReference>
<feature type="signal peptide" evidence="2">
    <location>
        <begin position="1"/>
        <end position="25"/>
    </location>
</feature>
<proteinExistence type="predicted"/>
<keyword evidence="2" id="KW-0732">Signal</keyword>
<keyword evidence="4" id="KW-1185">Reference proteome</keyword>
<reference evidence="4" key="2">
    <citation type="submission" date="2019-10" db="EMBL/GenBank/DDBJ databases">
        <title>A de novo genome assembly of a pear dwarfing rootstock.</title>
        <authorList>
            <person name="Wang F."/>
            <person name="Wang J."/>
            <person name="Li S."/>
            <person name="Zhang Y."/>
            <person name="Fang M."/>
            <person name="Ma L."/>
            <person name="Zhao Y."/>
            <person name="Jiang S."/>
        </authorList>
    </citation>
    <scope>NUCLEOTIDE SEQUENCE [LARGE SCALE GENOMIC DNA]</scope>
</reference>
<sequence length="189" mass="21578">MEKLKNSTIFTTCLFLFLLAKPCFSKGGSDLMDAEVYEIDYRGPETHSSVPPPHHYHGKKPKPLIHKENAMATPKPESIKGAKMGRKQMRVNKARVERKRKRPRMTKNSVHIARKVNNWRKTKTGEAGSQIETNLRPIITIPSNGDWDKPPSLERWAKQRLREKKDGHRGREGNDMGCHGPQTQSEAAF</sequence>
<reference evidence="3 4" key="3">
    <citation type="submission" date="2019-11" db="EMBL/GenBank/DDBJ databases">
        <title>A de novo genome assembly of a pear dwarfing rootstock.</title>
        <authorList>
            <person name="Wang F."/>
            <person name="Wang J."/>
            <person name="Li S."/>
            <person name="Zhang Y."/>
            <person name="Fang M."/>
            <person name="Ma L."/>
            <person name="Zhao Y."/>
            <person name="Jiang S."/>
        </authorList>
    </citation>
    <scope>NUCLEOTIDE SEQUENCE [LARGE SCALE GENOMIC DNA]</scope>
    <source>
        <strain evidence="3">S2</strain>
        <tissue evidence="3">Leaf</tissue>
    </source>
</reference>
<name>A0A5N5H842_9ROSA</name>
<feature type="chain" id="PRO_5024396027" evidence="2">
    <location>
        <begin position="26"/>
        <end position="189"/>
    </location>
</feature>
<dbReference type="EMBL" id="SMOL01000231">
    <property type="protein sequence ID" value="KAB2622302.1"/>
    <property type="molecule type" value="Genomic_DNA"/>
</dbReference>
<gene>
    <name evidence="3" type="ORF">D8674_024484</name>
</gene>
<protein>
    <submittedName>
        <fullName evidence="3">Uncharacterized protein</fullName>
    </submittedName>
</protein>
<organism evidence="3 4">
    <name type="scientific">Pyrus ussuriensis x Pyrus communis</name>
    <dbReference type="NCBI Taxonomy" id="2448454"/>
    <lineage>
        <taxon>Eukaryota</taxon>
        <taxon>Viridiplantae</taxon>
        <taxon>Streptophyta</taxon>
        <taxon>Embryophyta</taxon>
        <taxon>Tracheophyta</taxon>
        <taxon>Spermatophyta</taxon>
        <taxon>Magnoliopsida</taxon>
        <taxon>eudicotyledons</taxon>
        <taxon>Gunneridae</taxon>
        <taxon>Pentapetalae</taxon>
        <taxon>rosids</taxon>
        <taxon>fabids</taxon>
        <taxon>Rosales</taxon>
        <taxon>Rosaceae</taxon>
        <taxon>Amygdaloideae</taxon>
        <taxon>Maleae</taxon>
        <taxon>Pyrus</taxon>
    </lineage>
</organism>